<dbReference type="PANTHER" id="PTHR33361:SF16">
    <property type="entry name" value="DUF885 DOMAIN-CONTAINING PROTEIN"/>
    <property type="match status" value="1"/>
</dbReference>
<dbReference type="EMBL" id="JBHSCX010000015">
    <property type="protein sequence ID" value="MFC4363069.1"/>
    <property type="molecule type" value="Genomic_DNA"/>
</dbReference>
<feature type="signal peptide" evidence="1">
    <location>
        <begin position="1"/>
        <end position="20"/>
    </location>
</feature>
<dbReference type="Proteomes" id="UP001595840">
    <property type="component" value="Unassembled WGS sequence"/>
</dbReference>
<dbReference type="Pfam" id="PF05960">
    <property type="entry name" value="DUF885"/>
    <property type="match status" value="1"/>
</dbReference>
<keyword evidence="3" id="KW-1185">Reference proteome</keyword>
<dbReference type="RefSeq" id="WP_290265181.1">
    <property type="nucleotide sequence ID" value="NZ_JAUFQG010000006.1"/>
</dbReference>
<keyword evidence="1" id="KW-0732">Signal</keyword>
<dbReference type="InterPro" id="IPR010281">
    <property type="entry name" value="DUF885"/>
</dbReference>
<name>A0ABV8V7Q2_9GAMM</name>
<organism evidence="2 3">
    <name type="scientific">Simiduia curdlanivorans</name>
    <dbReference type="NCBI Taxonomy" id="1492769"/>
    <lineage>
        <taxon>Bacteria</taxon>
        <taxon>Pseudomonadati</taxon>
        <taxon>Pseudomonadota</taxon>
        <taxon>Gammaproteobacteria</taxon>
        <taxon>Cellvibrionales</taxon>
        <taxon>Cellvibrionaceae</taxon>
        <taxon>Simiduia</taxon>
    </lineage>
</organism>
<evidence type="ECO:0000256" key="1">
    <source>
        <dbReference type="SAM" id="SignalP"/>
    </source>
</evidence>
<dbReference type="PROSITE" id="PS51257">
    <property type="entry name" value="PROKAR_LIPOPROTEIN"/>
    <property type="match status" value="1"/>
</dbReference>
<reference evidence="3" key="1">
    <citation type="journal article" date="2019" name="Int. J. Syst. Evol. Microbiol.">
        <title>The Global Catalogue of Microorganisms (GCM) 10K type strain sequencing project: providing services to taxonomists for standard genome sequencing and annotation.</title>
        <authorList>
            <consortium name="The Broad Institute Genomics Platform"/>
            <consortium name="The Broad Institute Genome Sequencing Center for Infectious Disease"/>
            <person name="Wu L."/>
            <person name="Ma J."/>
        </authorList>
    </citation>
    <scope>NUCLEOTIDE SEQUENCE [LARGE SCALE GENOMIC DNA]</scope>
    <source>
        <strain evidence="3">CECT 8570</strain>
    </source>
</reference>
<feature type="chain" id="PRO_5045691881" evidence="1">
    <location>
        <begin position="21"/>
        <end position="607"/>
    </location>
</feature>
<comment type="caution">
    <text evidence="2">The sequence shown here is derived from an EMBL/GenBank/DDBJ whole genome shotgun (WGS) entry which is preliminary data.</text>
</comment>
<evidence type="ECO:0000313" key="2">
    <source>
        <dbReference type="EMBL" id="MFC4363069.1"/>
    </source>
</evidence>
<gene>
    <name evidence="2" type="ORF">ACFOX3_12200</name>
</gene>
<evidence type="ECO:0000313" key="3">
    <source>
        <dbReference type="Proteomes" id="UP001595840"/>
    </source>
</evidence>
<accession>A0ABV8V7Q2</accession>
<dbReference type="PANTHER" id="PTHR33361">
    <property type="entry name" value="GLR0591 PROTEIN"/>
    <property type="match status" value="1"/>
</dbReference>
<proteinExistence type="predicted"/>
<protein>
    <submittedName>
        <fullName evidence="2">DUF885 domain-containing protein</fullName>
    </submittedName>
</protein>
<sequence length="607" mass="68031">MRPSLPKQLLIALFSLLLLAGCDKAPTAAQPAPSANPGAELQQIFHAYQEANFELNPLAATYQSDPRYNHILGDYLSNDYLKRSEALEARTLSALEQLDRAQLSEQDQLSYDIFSYDRKLALNDYQRGFAKLATYLPISQFYSFHSTVAKLGSGASAQPFNTPADYDIWLQRVAGFTAWVDTAIARMREGMEKGVVQPRIVVERMIPQLAAMLVETPQESLFYKPITNLPAEFSAEDKARLTKAYETAIAEQITPAYRKLHDFVAGDYLAGARATVGLGQVPGGQAWYQARAKYHTTTDLSTDQIHQLGVAEVARIRAEMEAVMQTLKFQGSLKDFFHFLKTDPQFQPTSETEILAAYEALRVKIDAALPKLFDIAPKAPYVIKPIEAFRAASQAAAEYNSPAPDGSRPGIFYVNTYDLPARPTYMREMLSIHEAAPGHHFQIALAQEQTQLPDFRRFDGPNAYVEGWGLYTESLGKDLGLYTDPYQYFGALTADMWRACRLVVDTGMHAQGWSREQAIAFMQDNLALSDTDIVAEVERYIAYHGQALSYKIGQLKLLELRARAQEKLGDRFDIKAFHRQILIDGAMPLAILEAKIDRWIAQQLATR</sequence>